<evidence type="ECO:0000256" key="2">
    <source>
        <dbReference type="ARBA" id="ARBA00022679"/>
    </source>
</evidence>
<evidence type="ECO:0000313" key="9">
    <source>
        <dbReference type="Proteomes" id="UP000190897"/>
    </source>
</evidence>
<keyword evidence="1 7" id="KW-0028">Amino-acid biosynthesis</keyword>
<dbReference type="GO" id="GO:0005829">
    <property type="term" value="C:cytosol"/>
    <property type="evidence" value="ECO:0007669"/>
    <property type="project" value="TreeGrafter"/>
</dbReference>
<dbReference type="GO" id="GO:0008652">
    <property type="term" value="P:amino acid biosynthetic process"/>
    <property type="evidence" value="ECO:0007669"/>
    <property type="project" value="UniProtKB-KW"/>
</dbReference>
<dbReference type="UniPathway" id="UPA00053">
    <property type="reaction ID" value="UER00088"/>
</dbReference>
<comment type="catalytic activity">
    <reaction evidence="7">
        <text>shikimate + ATP = 3-phosphoshikimate + ADP + H(+)</text>
        <dbReference type="Rhea" id="RHEA:13121"/>
        <dbReference type="ChEBI" id="CHEBI:15378"/>
        <dbReference type="ChEBI" id="CHEBI:30616"/>
        <dbReference type="ChEBI" id="CHEBI:36208"/>
        <dbReference type="ChEBI" id="CHEBI:145989"/>
        <dbReference type="ChEBI" id="CHEBI:456216"/>
        <dbReference type="EC" id="2.7.1.71"/>
    </reaction>
</comment>
<keyword evidence="7" id="KW-0460">Magnesium</keyword>
<comment type="cofactor">
    <cofactor evidence="7">
        <name>Mg(2+)</name>
        <dbReference type="ChEBI" id="CHEBI:18420"/>
    </cofactor>
    <text evidence="7">Binds 1 Mg(2+) ion per subunit.</text>
</comment>
<evidence type="ECO:0000256" key="7">
    <source>
        <dbReference type="HAMAP-Rule" id="MF_00109"/>
    </source>
</evidence>
<dbReference type="Proteomes" id="UP000190897">
    <property type="component" value="Unassembled WGS sequence"/>
</dbReference>
<comment type="caution">
    <text evidence="7">Lacks conserved residue(s) required for the propagation of feature annotation.</text>
</comment>
<evidence type="ECO:0000256" key="6">
    <source>
        <dbReference type="ARBA" id="ARBA00023141"/>
    </source>
</evidence>
<feature type="binding site" evidence="7">
    <location>
        <position position="79"/>
    </location>
    <ligand>
        <name>substrate</name>
    </ligand>
</feature>
<dbReference type="GO" id="GO:0009423">
    <property type="term" value="P:chorismate biosynthetic process"/>
    <property type="evidence" value="ECO:0007669"/>
    <property type="project" value="UniProtKB-UniRule"/>
</dbReference>
<dbReference type="PRINTS" id="PR01100">
    <property type="entry name" value="SHIKIMTKNASE"/>
</dbReference>
<dbReference type="EMBL" id="FUZA01000002">
    <property type="protein sequence ID" value="SKB73005.1"/>
    <property type="molecule type" value="Genomic_DNA"/>
</dbReference>
<keyword evidence="5 7" id="KW-0067">ATP-binding</keyword>
<evidence type="ECO:0000256" key="1">
    <source>
        <dbReference type="ARBA" id="ARBA00022605"/>
    </source>
</evidence>
<keyword evidence="2 7" id="KW-0808">Transferase</keyword>
<dbReference type="SUPFAM" id="SSF52540">
    <property type="entry name" value="P-loop containing nucleoside triphosphate hydrolases"/>
    <property type="match status" value="1"/>
</dbReference>
<comment type="subcellular location">
    <subcellularLocation>
        <location evidence="7">Cytoplasm</location>
    </subcellularLocation>
</comment>
<comment type="subunit">
    <text evidence="7">Monomer.</text>
</comment>
<dbReference type="CDD" id="cd00464">
    <property type="entry name" value="SK"/>
    <property type="match status" value="1"/>
</dbReference>
<proteinExistence type="inferred from homology"/>
<keyword evidence="7" id="KW-0963">Cytoplasm</keyword>
<keyword evidence="7" id="KW-0479">Metal-binding</keyword>
<keyword evidence="9" id="KW-1185">Reference proteome</keyword>
<dbReference type="HAMAP" id="MF_00109">
    <property type="entry name" value="Shikimate_kinase"/>
    <property type="match status" value="1"/>
</dbReference>
<dbReference type="AlphaFoldDB" id="A0A1T5DN11"/>
<feature type="binding site" evidence="7">
    <location>
        <position position="33"/>
    </location>
    <ligand>
        <name>substrate</name>
    </ligand>
</feature>
<evidence type="ECO:0000313" key="8">
    <source>
        <dbReference type="EMBL" id="SKB73005.1"/>
    </source>
</evidence>
<dbReference type="Pfam" id="PF01202">
    <property type="entry name" value="SKI"/>
    <property type="match status" value="1"/>
</dbReference>
<feature type="binding site" evidence="7">
    <location>
        <position position="139"/>
    </location>
    <ligand>
        <name>substrate</name>
    </ligand>
</feature>
<evidence type="ECO:0000256" key="4">
    <source>
        <dbReference type="ARBA" id="ARBA00022777"/>
    </source>
</evidence>
<dbReference type="GO" id="GO:0009073">
    <property type="term" value="P:aromatic amino acid family biosynthetic process"/>
    <property type="evidence" value="ECO:0007669"/>
    <property type="project" value="UniProtKB-KW"/>
</dbReference>
<feature type="binding site" evidence="7">
    <location>
        <position position="15"/>
    </location>
    <ligand>
        <name>Mg(2+)</name>
        <dbReference type="ChEBI" id="CHEBI:18420"/>
    </ligand>
</feature>
<dbReference type="InterPro" id="IPR031322">
    <property type="entry name" value="Shikimate/glucono_kinase"/>
</dbReference>
<comment type="function">
    <text evidence="7">Catalyzes the specific phosphorylation of the 3-hydroxyl group of shikimic acid using ATP as a cosubstrate.</text>
</comment>
<dbReference type="GO" id="GO:0004765">
    <property type="term" value="F:shikimate kinase activity"/>
    <property type="evidence" value="ECO:0007669"/>
    <property type="project" value="UniProtKB-UniRule"/>
</dbReference>
<reference evidence="9" key="1">
    <citation type="submission" date="2017-02" db="EMBL/GenBank/DDBJ databases">
        <authorList>
            <person name="Varghese N."/>
            <person name="Submissions S."/>
        </authorList>
    </citation>
    <scope>NUCLEOTIDE SEQUENCE [LARGE SCALE GENOMIC DNA]</scope>
    <source>
        <strain evidence="9">DSM 22270</strain>
    </source>
</reference>
<keyword evidence="3 7" id="KW-0547">Nucleotide-binding</keyword>
<keyword evidence="4 7" id="KW-0418">Kinase</keyword>
<comment type="similarity">
    <text evidence="7">Belongs to the shikimate kinase family.</text>
</comment>
<dbReference type="EC" id="2.7.1.71" evidence="7"/>
<protein>
    <recommendedName>
        <fullName evidence="7">Shikimate kinase</fullName>
        <shortName evidence="7">SK</shortName>
        <ecNumber evidence="7">2.7.1.71</ecNumber>
    </recommendedName>
</protein>
<comment type="pathway">
    <text evidence="7">Metabolic intermediate biosynthesis; chorismate biosynthesis; chorismate from D-erythrose 4-phosphate and phosphoenolpyruvate: step 5/7.</text>
</comment>
<evidence type="ECO:0000256" key="5">
    <source>
        <dbReference type="ARBA" id="ARBA00022840"/>
    </source>
</evidence>
<evidence type="ECO:0000256" key="3">
    <source>
        <dbReference type="ARBA" id="ARBA00022741"/>
    </source>
</evidence>
<gene>
    <name evidence="7" type="primary">aroK</name>
    <name evidence="8" type="ORF">SAMN05660293_01767</name>
</gene>
<dbReference type="GO" id="GO:0005524">
    <property type="term" value="F:ATP binding"/>
    <property type="evidence" value="ECO:0007669"/>
    <property type="project" value="UniProtKB-UniRule"/>
</dbReference>
<dbReference type="Gene3D" id="3.40.50.300">
    <property type="entry name" value="P-loop containing nucleotide triphosphate hydrolases"/>
    <property type="match status" value="1"/>
</dbReference>
<feature type="binding site" evidence="7">
    <location>
        <position position="57"/>
    </location>
    <ligand>
        <name>substrate</name>
    </ligand>
</feature>
<dbReference type="RefSeq" id="WP_082214318.1">
    <property type="nucleotide sequence ID" value="NZ_FUZA01000002.1"/>
</dbReference>
<dbReference type="STRING" id="651661.SAMN05660293_01767"/>
<dbReference type="GO" id="GO:0000287">
    <property type="term" value="F:magnesium ion binding"/>
    <property type="evidence" value="ECO:0007669"/>
    <property type="project" value="UniProtKB-UniRule"/>
</dbReference>
<feature type="binding site" evidence="7">
    <location>
        <position position="119"/>
    </location>
    <ligand>
        <name>ATP</name>
        <dbReference type="ChEBI" id="CHEBI:30616"/>
    </ligand>
</feature>
<keyword evidence="6 7" id="KW-0057">Aromatic amino acid biosynthesis</keyword>
<accession>A0A1T5DN11</accession>
<sequence length="167" mass="18600">MKNVILVGMMSSGKSTLGKKLARLLNYRFVDLDKLIEKDQQSDIPTLFAQKGEHYFREVESRLLKEQGSQQGIVLASGGGTPCFHDNMDFIKKMGVSVFLDVPAANLAKRIRSHGKDDRPILSGATSLEETLQSKIDDRLPFYTQADIVIKGEVEASQLLEILHPLL</sequence>
<dbReference type="InterPro" id="IPR027417">
    <property type="entry name" value="P-loop_NTPase"/>
</dbReference>
<dbReference type="PANTHER" id="PTHR21087">
    <property type="entry name" value="SHIKIMATE KINASE"/>
    <property type="match status" value="1"/>
</dbReference>
<dbReference type="PANTHER" id="PTHR21087:SF16">
    <property type="entry name" value="SHIKIMATE KINASE 1, CHLOROPLASTIC"/>
    <property type="match status" value="1"/>
</dbReference>
<organism evidence="8 9">
    <name type="scientific">Dyadobacter psychrophilus</name>
    <dbReference type="NCBI Taxonomy" id="651661"/>
    <lineage>
        <taxon>Bacteria</taxon>
        <taxon>Pseudomonadati</taxon>
        <taxon>Bacteroidota</taxon>
        <taxon>Cytophagia</taxon>
        <taxon>Cytophagales</taxon>
        <taxon>Spirosomataceae</taxon>
        <taxon>Dyadobacter</taxon>
    </lineage>
</organism>
<dbReference type="InterPro" id="IPR000623">
    <property type="entry name" value="Shikimate_kinase/TSH1"/>
</dbReference>
<dbReference type="OrthoDB" id="9800332at2"/>
<feature type="binding site" evidence="7">
    <location>
        <begin position="11"/>
        <end position="16"/>
    </location>
    <ligand>
        <name>ATP</name>
        <dbReference type="ChEBI" id="CHEBI:30616"/>
    </ligand>
</feature>
<name>A0A1T5DN11_9BACT</name>